<protein>
    <submittedName>
        <fullName evidence="3">Type IX secretion system outer membrane channel protein PorV</fullName>
    </submittedName>
</protein>
<dbReference type="Gene3D" id="2.40.160.60">
    <property type="entry name" value="Outer membrane protein transport protein (OMPP1/FadL/TodX)"/>
    <property type="match status" value="2"/>
</dbReference>
<dbReference type="AlphaFoldDB" id="A0A939GIV6"/>
<dbReference type="EMBL" id="JAFMYV010000008">
    <property type="protein sequence ID" value="MBO0938054.1"/>
    <property type="molecule type" value="Genomic_DNA"/>
</dbReference>
<evidence type="ECO:0000259" key="2">
    <source>
        <dbReference type="Pfam" id="PF19572"/>
    </source>
</evidence>
<feature type="chain" id="PRO_5037900582" evidence="1">
    <location>
        <begin position="24"/>
        <end position="404"/>
    </location>
</feature>
<dbReference type="NCBIfam" id="NF033709">
    <property type="entry name" value="PorV_fam"/>
    <property type="match status" value="1"/>
</dbReference>
<proteinExistence type="predicted"/>
<accession>A0A939GIV6</accession>
<evidence type="ECO:0000313" key="3">
    <source>
        <dbReference type="EMBL" id="MBO0938054.1"/>
    </source>
</evidence>
<evidence type="ECO:0000256" key="1">
    <source>
        <dbReference type="SAM" id="SignalP"/>
    </source>
</evidence>
<keyword evidence="1" id="KW-0732">Signal</keyword>
<dbReference type="InterPro" id="IPR047799">
    <property type="entry name" value="T9SS_OM_PorV"/>
</dbReference>
<dbReference type="RefSeq" id="WP_207365594.1">
    <property type="nucleotide sequence ID" value="NZ_JAFMYV010000008.1"/>
</dbReference>
<dbReference type="InterPro" id="IPR045741">
    <property type="entry name" value="PorV"/>
</dbReference>
<dbReference type="NCBIfam" id="NF033710">
    <property type="entry name" value="T9SS_OM_PorV"/>
    <property type="match status" value="1"/>
</dbReference>
<sequence>MKRIFSCLLLGAGYFILTTTALAQTNLSGQPLRVPNSAVPFLNFTPDARSGALGDAGVALDNADANSIFWNPSKLVYAKQDAGASISYTPWLRDLIGDMYYGYFSGYKKLGKDQAIGLSLLYFDLGTINFTTSQGVSAGSFNSREYALTATYSRRLAKNFSMGVNLKYLNSNLGAGTFVNGTPIEAGSTAAADISAYYNNSTRDAVTGKGISWAYGLMISNLGGRINYGSKELYYIPTNFRLGGLFTYHADTYNKFNFVLDLNKLMVPTPPIYGTPVGGVAPIISGQNPNRPYFSAVFGSFADAPGGFAEELKEITISTGAEYWYNDQFAARVGYFGESLEKGGRQYMTAGIGARLSTLGVDFSYLLPVRSGSPLANTLRLSLLFNFNKGQRVAEDAETADNDN</sequence>
<dbReference type="Proteomes" id="UP000664034">
    <property type="component" value="Unassembled WGS sequence"/>
</dbReference>
<gene>
    <name evidence="3" type="primary">porV</name>
    <name evidence="3" type="ORF">J2I47_15985</name>
</gene>
<evidence type="ECO:0000313" key="4">
    <source>
        <dbReference type="Proteomes" id="UP000664034"/>
    </source>
</evidence>
<keyword evidence="4" id="KW-1185">Reference proteome</keyword>
<dbReference type="Pfam" id="PF19572">
    <property type="entry name" value="PorV"/>
    <property type="match status" value="1"/>
</dbReference>
<name>A0A939GIV6_9BACT</name>
<comment type="caution">
    <text evidence="3">The sequence shown here is derived from an EMBL/GenBank/DDBJ whole genome shotgun (WGS) entry which is preliminary data.</text>
</comment>
<feature type="domain" description="Type IX secretion system protein PorV" evidence="2">
    <location>
        <begin position="33"/>
        <end position="271"/>
    </location>
</feature>
<reference evidence="3" key="1">
    <citation type="submission" date="2021-03" db="EMBL/GenBank/DDBJ databases">
        <title>Fibrella sp. HMF5335 genome sequencing and assembly.</title>
        <authorList>
            <person name="Kang H."/>
            <person name="Kim H."/>
            <person name="Bae S."/>
            <person name="Joh K."/>
        </authorList>
    </citation>
    <scope>NUCLEOTIDE SEQUENCE</scope>
    <source>
        <strain evidence="3">HMF5335</strain>
    </source>
</reference>
<organism evidence="3 4">
    <name type="scientific">Fibrella rubiginis</name>
    <dbReference type="NCBI Taxonomy" id="2817060"/>
    <lineage>
        <taxon>Bacteria</taxon>
        <taxon>Pseudomonadati</taxon>
        <taxon>Bacteroidota</taxon>
        <taxon>Cytophagia</taxon>
        <taxon>Cytophagales</taxon>
        <taxon>Spirosomataceae</taxon>
        <taxon>Fibrella</taxon>
    </lineage>
</organism>
<feature type="signal peptide" evidence="1">
    <location>
        <begin position="1"/>
        <end position="23"/>
    </location>
</feature>